<dbReference type="AlphaFoldDB" id="A0A315B4H1"/>
<keyword evidence="2" id="KW-1185">Reference proteome</keyword>
<accession>A0A315B4H1</accession>
<evidence type="ECO:0000313" key="1">
    <source>
        <dbReference type="EMBL" id="PQQ21246.1"/>
    </source>
</evidence>
<sequence length="108" mass="12507">MRSSSASTSRNAEKFLPKLLDRLGKAKAKAIENMEPGDDQEVVLSRFKKIEDELQQMEDLKLLPTVTLWEHNLFNQFTDLERRVDKFFLGDDEDNAYRPGGNHQLRLA</sequence>
<proteinExistence type="predicted"/>
<gene>
    <name evidence="1" type="ORF">Pyn_05415</name>
</gene>
<dbReference type="STRING" id="2094558.A0A315B4H1"/>
<name>A0A315B4H1_PRUYE</name>
<protein>
    <submittedName>
        <fullName evidence="1">Disease resistance RPP13-like protein 4</fullName>
    </submittedName>
</protein>
<dbReference type="EMBL" id="PJQY01000017">
    <property type="protein sequence ID" value="PQQ21246.1"/>
    <property type="molecule type" value="Genomic_DNA"/>
</dbReference>
<dbReference type="Proteomes" id="UP000250321">
    <property type="component" value="Unassembled WGS sequence"/>
</dbReference>
<organism evidence="1 2">
    <name type="scientific">Prunus yedoensis var. nudiflora</name>
    <dbReference type="NCBI Taxonomy" id="2094558"/>
    <lineage>
        <taxon>Eukaryota</taxon>
        <taxon>Viridiplantae</taxon>
        <taxon>Streptophyta</taxon>
        <taxon>Embryophyta</taxon>
        <taxon>Tracheophyta</taxon>
        <taxon>Spermatophyta</taxon>
        <taxon>Magnoliopsida</taxon>
        <taxon>eudicotyledons</taxon>
        <taxon>Gunneridae</taxon>
        <taxon>Pentapetalae</taxon>
        <taxon>rosids</taxon>
        <taxon>fabids</taxon>
        <taxon>Rosales</taxon>
        <taxon>Rosaceae</taxon>
        <taxon>Amygdaloideae</taxon>
        <taxon>Amygdaleae</taxon>
        <taxon>Prunus</taxon>
    </lineage>
</organism>
<evidence type="ECO:0000313" key="2">
    <source>
        <dbReference type="Proteomes" id="UP000250321"/>
    </source>
</evidence>
<comment type="caution">
    <text evidence="1">The sequence shown here is derived from an EMBL/GenBank/DDBJ whole genome shotgun (WGS) entry which is preliminary data.</text>
</comment>
<reference evidence="1 2" key="1">
    <citation type="submission" date="2018-02" db="EMBL/GenBank/DDBJ databases">
        <title>Draft genome of wild Prunus yedoensis var. nudiflora.</title>
        <authorList>
            <person name="Baek S."/>
            <person name="Kim J.-H."/>
            <person name="Choi K."/>
            <person name="Kim G.-B."/>
            <person name="Cho A."/>
            <person name="Jang H."/>
            <person name="Shin C.-H."/>
            <person name="Yu H.-J."/>
            <person name="Mun J.-H."/>
        </authorList>
    </citation>
    <scope>NUCLEOTIDE SEQUENCE [LARGE SCALE GENOMIC DNA]</scope>
    <source>
        <strain evidence="2">cv. Jeju island</strain>
        <tissue evidence="1">Leaf</tissue>
    </source>
</reference>